<evidence type="ECO:0000256" key="6">
    <source>
        <dbReference type="ARBA" id="ARBA00023065"/>
    </source>
</evidence>
<keyword evidence="9" id="KW-0050">Antiport</keyword>
<proteinExistence type="inferred from homology"/>
<dbReference type="PRINTS" id="PR01084">
    <property type="entry name" value="NAHEXCHNGR"/>
</dbReference>
<feature type="transmembrane region" description="Helical" evidence="11">
    <location>
        <begin position="430"/>
        <end position="452"/>
    </location>
</feature>
<name>A0A7M7LTX5_STRPU</name>
<dbReference type="GO" id="GO:0005886">
    <property type="term" value="C:plasma membrane"/>
    <property type="evidence" value="ECO:0000318"/>
    <property type="project" value="GO_Central"/>
</dbReference>
<feature type="transmembrane region" description="Helical" evidence="11">
    <location>
        <begin position="62"/>
        <end position="81"/>
    </location>
</feature>
<evidence type="ECO:0000256" key="8">
    <source>
        <dbReference type="ARBA" id="ARBA00023201"/>
    </source>
</evidence>
<feature type="transmembrane region" description="Helical" evidence="11">
    <location>
        <begin position="181"/>
        <end position="198"/>
    </location>
</feature>
<dbReference type="GO" id="GO:0055037">
    <property type="term" value="C:recycling endosome"/>
    <property type="evidence" value="ECO:0000318"/>
    <property type="project" value="GO_Central"/>
</dbReference>
<evidence type="ECO:0000256" key="3">
    <source>
        <dbReference type="ARBA" id="ARBA00022692"/>
    </source>
</evidence>
<dbReference type="GO" id="GO:0015386">
    <property type="term" value="F:potassium:proton antiporter activity"/>
    <property type="evidence" value="ECO:0000318"/>
    <property type="project" value="GO_Central"/>
</dbReference>
<evidence type="ECO:0000256" key="9">
    <source>
        <dbReference type="RuleBase" id="RU003722"/>
    </source>
</evidence>
<keyword evidence="6 9" id="KW-0406">Ion transport</keyword>
<dbReference type="InterPro" id="IPR018422">
    <property type="entry name" value="Cation/H_exchanger_CPA1"/>
</dbReference>
<dbReference type="KEGG" id="spu:594444"/>
<evidence type="ECO:0000256" key="12">
    <source>
        <dbReference type="SAM" id="SignalP"/>
    </source>
</evidence>
<dbReference type="GO" id="GO:0015385">
    <property type="term" value="F:sodium:proton antiporter activity"/>
    <property type="evidence" value="ECO:0000318"/>
    <property type="project" value="GO_Central"/>
</dbReference>
<keyword evidence="15" id="KW-1185">Reference proteome</keyword>
<dbReference type="PANTHER" id="PTHR10110">
    <property type="entry name" value="SODIUM/HYDROGEN EXCHANGER"/>
    <property type="match status" value="1"/>
</dbReference>
<dbReference type="InterPro" id="IPR006153">
    <property type="entry name" value="Cation/H_exchanger_TM"/>
</dbReference>
<evidence type="ECO:0000313" key="15">
    <source>
        <dbReference type="Proteomes" id="UP000007110"/>
    </source>
</evidence>
<reference evidence="15" key="1">
    <citation type="submission" date="2015-02" db="EMBL/GenBank/DDBJ databases">
        <title>Genome sequencing for Strongylocentrotus purpuratus.</title>
        <authorList>
            <person name="Murali S."/>
            <person name="Liu Y."/>
            <person name="Vee V."/>
            <person name="English A."/>
            <person name="Wang M."/>
            <person name="Skinner E."/>
            <person name="Han Y."/>
            <person name="Muzny D.M."/>
            <person name="Worley K.C."/>
            <person name="Gibbs R.A."/>
        </authorList>
    </citation>
    <scope>NUCLEOTIDE SEQUENCE</scope>
</reference>
<keyword evidence="4 11" id="KW-1133">Transmembrane helix</keyword>
<feature type="transmembrane region" description="Helical" evidence="11">
    <location>
        <begin position="404"/>
        <end position="424"/>
    </location>
</feature>
<evidence type="ECO:0000256" key="1">
    <source>
        <dbReference type="ARBA" id="ARBA00004141"/>
    </source>
</evidence>
<feature type="transmembrane region" description="Helical" evidence="11">
    <location>
        <begin position="248"/>
        <end position="266"/>
    </location>
</feature>
<reference evidence="14" key="2">
    <citation type="submission" date="2021-01" db="UniProtKB">
        <authorList>
            <consortium name="EnsemblMetazoa"/>
        </authorList>
    </citation>
    <scope>IDENTIFICATION</scope>
</reference>
<feature type="signal peptide" evidence="12">
    <location>
        <begin position="1"/>
        <end position="30"/>
    </location>
</feature>
<sequence>MATFSVSRCRWIRWILTAVNILLWVDHGRSQSTTLSPGSCEVDDPGEVAEKVVEKQHRQDSLNLLLFLILLVITILTTWLFKHHRFRFMHETGLAMIYGVIVGVIVYYVSKGSGEASMVYTQEGSCGEVNAPMDMYLHLTYEDFGEHTANVTFLYIRDSVVGQVQARSRDFGAKLQFDPEIFFNILLPPIIFYAGYSLKRRHFFRNLGSILTFAFAGTAISFLVVGGIMYLFVIVIMKETRVTSQDCFLFGALISATDPVTVIAVFQDLHVDVDMFILVFGESVLNDAVAIVLTRTVEEFSDTAFTAGGFFRSLGLFAGIFMGSFAMGAAMGIITAIITKFTRLRDHPLLETALFTLMSYSCYLMAEAAQLTGIVAVLFCGVTQAHYTYNNLSEESKRRTKETFQLLNFLAESFIFSYMGLSVFNHSNKQFSVGFTGAAFFGIILGRSLNIYPLSFLLNLGRKEKIPWNVQHMLFFSGLRGAIAFALAIRNKATYGQELILTTTLIIVLVTVIFCGGITTQMLAWLKIRVGVSDDDSNQNAFHAGSSMAYSQISEQESRLKRRKQQAWVIRKWYDFDYRFLKPIFTKKGADLRENVPTCCLPLAVCLTVQDDNPSINDDSDDDFILVDDINPSMPDTNGASSGPADDQGPRTLDDEGVLEGDLGLGDHQLRSRGIIGSNDPAPTSV</sequence>
<feature type="transmembrane region" description="Helical" evidence="11">
    <location>
        <begin position="93"/>
        <end position="110"/>
    </location>
</feature>
<comment type="subcellular location">
    <subcellularLocation>
        <location evidence="1">Membrane</location>
        <topology evidence="1">Multi-pass membrane protein</topology>
    </subcellularLocation>
</comment>
<keyword evidence="5" id="KW-0915">Sodium</keyword>
<feature type="domain" description="Cation/H+ exchanger transmembrane" evidence="13">
    <location>
        <begin position="73"/>
        <end position="525"/>
    </location>
</feature>
<evidence type="ECO:0000256" key="5">
    <source>
        <dbReference type="ARBA" id="ARBA00023053"/>
    </source>
</evidence>
<evidence type="ECO:0000259" key="13">
    <source>
        <dbReference type="Pfam" id="PF00999"/>
    </source>
</evidence>
<evidence type="ECO:0000256" key="7">
    <source>
        <dbReference type="ARBA" id="ARBA00023136"/>
    </source>
</evidence>
<evidence type="ECO:0000256" key="2">
    <source>
        <dbReference type="ARBA" id="ARBA00022448"/>
    </source>
</evidence>
<keyword evidence="8 9" id="KW-0739">Sodium transport</keyword>
<dbReference type="InterPro" id="IPR004709">
    <property type="entry name" value="NaH_exchanger"/>
</dbReference>
<evidence type="ECO:0000256" key="10">
    <source>
        <dbReference type="SAM" id="MobiDB-lite"/>
    </source>
</evidence>
<keyword evidence="12" id="KW-0732">Signal</keyword>
<accession>A0A7M7LTX5</accession>
<dbReference type="AlphaFoldDB" id="A0A7M7LTX5"/>
<dbReference type="GeneID" id="594444"/>
<feature type="transmembrane region" description="Helical" evidence="11">
    <location>
        <begin position="473"/>
        <end position="493"/>
    </location>
</feature>
<dbReference type="Proteomes" id="UP000007110">
    <property type="component" value="Unassembled WGS sequence"/>
</dbReference>
<dbReference type="OMA" id="FVKAMIY"/>
<evidence type="ECO:0000256" key="11">
    <source>
        <dbReference type="SAM" id="Phobius"/>
    </source>
</evidence>
<keyword evidence="7 11" id="KW-0472">Membrane</keyword>
<feature type="chain" id="PRO_5029511843" description="Sodium/hydrogen exchanger" evidence="12">
    <location>
        <begin position="31"/>
        <end position="686"/>
    </location>
</feature>
<feature type="region of interest" description="Disordered" evidence="10">
    <location>
        <begin position="629"/>
        <end position="686"/>
    </location>
</feature>
<dbReference type="Pfam" id="PF00999">
    <property type="entry name" value="Na_H_Exchanger"/>
    <property type="match status" value="1"/>
</dbReference>
<feature type="transmembrane region" description="Helical" evidence="11">
    <location>
        <begin position="314"/>
        <end position="337"/>
    </location>
</feature>
<dbReference type="GO" id="GO:0071805">
    <property type="term" value="P:potassium ion transmembrane transport"/>
    <property type="evidence" value="ECO:0000318"/>
    <property type="project" value="GO_Central"/>
</dbReference>
<dbReference type="Gene3D" id="6.10.140.1330">
    <property type="match status" value="1"/>
</dbReference>
<dbReference type="RefSeq" id="XP_011681475.2">
    <property type="nucleotide sequence ID" value="XM_011683173.2"/>
</dbReference>
<evidence type="ECO:0000313" key="14">
    <source>
        <dbReference type="EnsemblMetazoa" id="XP_011681475"/>
    </source>
</evidence>
<comment type="similarity">
    <text evidence="9">Belongs to the monovalent cation:proton antiporter 1 (CPA1) transporter (TC 2.A.36) family.</text>
</comment>
<protein>
    <recommendedName>
        <fullName evidence="9">Sodium/hydrogen exchanger</fullName>
    </recommendedName>
</protein>
<dbReference type="InParanoid" id="A0A7M7LTX5"/>
<dbReference type="NCBIfam" id="TIGR00840">
    <property type="entry name" value="b_cpa1"/>
    <property type="match status" value="1"/>
</dbReference>
<dbReference type="GO" id="GO:0098719">
    <property type="term" value="P:sodium ion import across plasma membrane"/>
    <property type="evidence" value="ECO:0000318"/>
    <property type="project" value="GO_Central"/>
</dbReference>
<feature type="transmembrane region" description="Helical" evidence="11">
    <location>
        <begin position="499"/>
        <end position="519"/>
    </location>
</feature>
<dbReference type="GO" id="GO:0051453">
    <property type="term" value="P:regulation of intracellular pH"/>
    <property type="evidence" value="ECO:0000318"/>
    <property type="project" value="GO_Central"/>
</dbReference>
<dbReference type="EnsemblMetazoa" id="XM_011683173">
    <property type="protein sequence ID" value="XP_011681475"/>
    <property type="gene ID" value="LOC594444"/>
</dbReference>
<feature type="transmembrane region" description="Helical" evidence="11">
    <location>
        <begin position="210"/>
        <end position="236"/>
    </location>
</feature>
<dbReference type="OrthoDB" id="196264at2759"/>
<evidence type="ECO:0000256" key="4">
    <source>
        <dbReference type="ARBA" id="ARBA00022989"/>
    </source>
</evidence>
<keyword evidence="3 9" id="KW-0812">Transmembrane</keyword>
<dbReference type="PANTHER" id="PTHR10110:SF187">
    <property type="entry name" value="SODIUM_HYDROGEN EXCHANGER"/>
    <property type="match status" value="1"/>
</dbReference>
<organism evidence="14 15">
    <name type="scientific">Strongylocentrotus purpuratus</name>
    <name type="common">Purple sea urchin</name>
    <dbReference type="NCBI Taxonomy" id="7668"/>
    <lineage>
        <taxon>Eukaryota</taxon>
        <taxon>Metazoa</taxon>
        <taxon>Echinodermata</taxon>
        <taxon>Eleutherozoa</taxon>
        <taxon>Echinozoa</taxon>
        <taxon>Echinoidea</taxon>
        <taxon>Euechinoidea</taxon>
        <taxon>Echinacea</taxon>
        <taxon>Camarodonta</taxon>
        <taxon>Echinidea</taxon>
        <taxon>Strongylocentrotidae</taxon>
        <taxon>Strongylocentrotus</taxon>
    </lineage>
</organism>
<keyword evidence="2 9" id="KW-0813">Transport</keyword>